<comment type="caution">
    <text evidence="3">The sequence shown here is derived from an EMBL/GenBank/DDBJ whole genome shotgun (WGS) entry which is preliminary data.</text>
</comment>
<organism evidence="3 4">
    <name type="scientific">Clostridium botulinum C/D str. DC5</name>
    <dbReference type="NCBI Taxonomy" id="1443128"/>
    <lineage>
        <taxon>Bacteria</taxon>
        <taxon>Bacillati</taxon>
        <taxon>Bacillota</taxon>
        <taxon>Clostridia</taxon>
        <taxon>Eubacteriales</taxon>
        <taxon>Clostridiaceae</taxon>
        <taxon>Clostridium</taxon>
    </lineage>
</organism>
<dbReference type="Proteomes" id="UP000030014">
    <property type="component" value="Unassembled WGS sequence"/>
</dbReference>
<dbReference type="SMART" id="SM00974">
    <property type="entry name" value="T5orf172"/>
    <property type="match status" value="1"/>
</dbReference>
<dbReference type="Pfam" id="PF10544">
    <property type="entry name" value="T5orf172"/>
    <property type="match status" value="1"/>
</dbReference>
<accession>A0A0A0HWK5</accession>
<dbReference type="Pfam" id="PF13250">
    <property type="entry name" value="SNIPE"/>
    <property type="match status" value="1"/>
</dbReference>
<name>A0A0A0HWK5_CLOBO</name>
<dbReference type="InterPro" id="IPR018306">
    <property type="entry name" value="Phage_T5_Orf172_DNA-bd"/>
</dbReference>
<dbReference type="EMBL" id="JDRY01000167">
    <property type="protein sequence ID" value="KGM93569.1"/>
    <property type="molecule type" value="Genomic_DNA"/>
</dbReference>
<evidence type="ECO:0000256" key="1">
    <source>
        <dbReference type="SAM" id="Coils"/>
    </source>
</evidence>
<evidence type="ECO:0000259" key="2">
    <source>
        <dbReference type="SMART" id="SM00974"/>
    </source>
</evidence>
<feature type="domain" description="Bacteriophage T5 Orf172 DNA-binding" evidence="2">
    <location>
        <begin position="322"/>
        <end position="405"/>
    </location>
</feature>
<feature type="coiled-coil region" evidence="1">
    <location>
        <begin position="214"/>
        <end position="305"/>
    </location>
</feature>
<evidence type="ECO:0000313" key="4">
    <source>
        <dbReference type="Proteomes" id="UP000030014"/>
    </source>
</evidence>
<keyword evidence="1" id="KW-0175">Coiled coil</keyword>
<feature type="coiled-coil region" evidence="1">
    <location>
        <begin position="9"/>
        <end position="86"/>
    </location>
</feature>
<dbReference type="InterPro" id="IPR025280">
    <property type="entry name" value="SNIPE"/>
</dbReference>
<protein>
    <submittedName>
        <fullName evidence="3">ATPase</fullName>
    </submittedName>
</protein>
<gene>
    <name evidence="3" type="ORF">Z955_14700</name>
</gene>
<reference evidence="3 4" key="1">
    <citation type="submission" date="2014-01" db="EMBL/GenBank/DDBJ databases">
        <title>Plasmidome dynamics in the species complex Clostridium novyi sensu lato converts strains of independent lineages into distinctly different pathogens.</title>
        <authorList>
            <person name="Skarin H."/>
            <person name="Segerman B."/>
        </authorList>
    </citation>
    <scope>NUCLEOTIDE SEQUENCE [LARGE SCALE GENOMIC DNA]</scope>
    <source>
        <strain evidence="3 4">DC5</strain>
    </source>
</reference>
<sequence>MNLFDIFKIKKFKQDIERLTKENSELSKIKYTVEQLEYLDIKKERDSLISKKDDLNKEINNLKNEETKCKNQIDNLQKSIITLKDEELLQSFGFYEPKYNLMDSGKYKARLSEIRDKQKIMVKNKTAVNYYDEWTLNDSKAEGRKMNNDNIKLIIRSFNNECDASIIKIKFNNIESIEKKIKKAFDVLNKLGVRMKISVTHDYLNLKIEELYLAYEYEMKKQEEKEEQRRIKEQIREEQKVLKEIELMKQKIEKEEKHFKQAIEELILKCANASEENKLKYQEKIKELQTQLESLEKDKEDVYNREQNTRAGYVYVISNIGSFGENVYKIGMTRRLEPTDRVKELSGTSVPFAFDIHAMIFSEDAPKLESKLHEVFRGNEVNKVNHRKEFFKVSLDEIEKIVKNEFDKPVEFTQLAQAEEYRQSLAIENNVTA</sequence>
<dbReference type="AlphaFoldDB" id="A0A0A0HWK5"/>
<evidence type="ECO:0000313" key="3">
    <source>
        <dbReference type="EMBL" id="KGM93569.1"/>
    </source>
</evidence>
<proteinExistence type="predicted"/>
<dbReference type="RefSeq" id="WP_039260057.1">
    <property type="nucleotide sequence ID" value="NZ_JDRY01000167.1"/>
</dbReference>